<reference evidence="1 2" key="1">
    <citation type="submission" date="2024-04" db="EMBL/GenBank/DDBJ databases">
        <title>Okeanomitos corallinicola gen. &amp; sp. nov. (Nostocales, Cyanobacteria), a new toxic marine heterocyst-forming cyanobacterium from a coral reef.</title>
        <authorList>
            <person name="Li H."/>
            <person name="Li R."/>
            <person name="Kang J."/>
            <person name="Hii K.S."/>
            <person name="Mohamed H.F."/>
            <person name="Xu X."/>
            <person name="Luo Z."/>
        </authorList>
    </citation>
    <scope>NUCLEOTIDE SEQUENCE [LARGE SCALE GENOMIC DNA]</scope>
    <source>
        <strain evidence="1 2">TIOX110</strain>
    </source>
</reference>
<proteinExistence type="predicted"/>
<dbReference type="Pfam" id="PF13557">
    <property type="entry name" value="Phenol_MetA_deg"/>
    <property type="match status" value="1"/>
</dbReference>
<dbReference type="RefSeq" id="WP_353929550.1">
    <property type="nucleotide sequence ID" value="NZ_CP150886.1"/>
</dbReference>
<keyword evidence="2" id="KW-1185">Reference proteome</keyword>
<organism evidence="1 2">
    <name type="scientific">Okeanomitos corallinicola TIOX110</name>
    <dbReference type="NCBI Taxonomy" id="3133117"/>
    <lineage>
        <taxon>Bacteria</taxon>
        <taxon>Bacillati</taxon>
        <taxon>Cyanobacteriota</taxon>
        <taxon>Cyanophyceae</taxon>
        <taxon>Nostocales</taxon>
        <taxon>Aphanizomenonaceae</taxon>
        <taxon>Okeanomitos</taxon>
    </lineage>
</organism>
<evidence type="ECO:0000313" key="1">
    <source>
        <dbReference type="EMBL" id="WZB86636.1"/>
    </source>
</evidence>
<sequence>MNNYYSLLFGGITVFIFNLSDVVYAETNSANEHQTMSTVQQQKRNNQNQHQLKSKLSNLSNQQIQPSHSISANRLIVNSYSSKHLQPINNNIPTEYITQFPDFEDQKFIATFPSLSDNDISSNTTNLIIADGDHQNIPGKWSAGRPDGHAPIGVMGDHSHKKGEFMFSYRYMLMEMNGNRSGTNSISDAEVLQDFMVTPAKMTMQMHMFGGMYAVDDNLTLMAMVPYVVKEMDHITRSGASFTTTSEGFGDISTTALYKILDQNQQSIHLNLGVSFPIGSINERDNTPAGANQILPYPMQIGSGTFDLLPGITYLGQSGENSWGSQLLATVRLGENDNSYKLGDQLQLSAWVARNWNNWLANSIRLKGRTWGNINGADSRLNPAMIPTADPNLRGGTQLDLGIGLNLYVPEGDLKGSRLALEFELPLYRSLNGPQLESDWLLTIGLQTSF</sequence>
<dbReference type="InterPro" id="IPR025737">
    <property type="entry name" value="FApF"/>
</dbReference>
<gene>
    <name evidence="1" type="ORF">WJM97_14675</name>
</gene>
<dbReference type="EMBL" id="CP150886">
    <property type="protein sequence ID" value="WZB86636.1"/>
    <property type="molecule type" value="Genomic_DNA"/>
</dbReference>
<accession>A0ABZ2UNB9</accession>
<evidence type="ECO:0000313" key="2">
    <source>
        <dbReference type="Proteomes" id="UP001483337"/>
    </source>
</evidence>
<name>A0ABZ2UNB9_9CYAN</name>
<protein>
    <submittedName>
        <fullName evidence="1">Transporter</fullName>
    </submittedName>
</protein>
<dbReference type="Proteomes" id="UP001483337">
    <property type="component" value="Chromosome"/>
</dbReference>